<protein>
    <recommendedName>
        <fullName evidence="6">Penicillin-binding protein 1A</fullName>
        <ecNumber evidence="24">2.4.99.28</ecNumber>
        <ecNumber evidence="5">3.4.16.4</ecNumber>
    </recommendedName>
</protein>
<comment type="catalytic activity">
    <reaction evidence="25">
        <text>[GlcNAc-(1-&gt;4)-Mur2Ac(oyl-L-Ala-gamma-D-Glu-L-Lys-D-Ala-D-Ala)](n)-di-trans,octa-cis-undecaprenyl diphosphate + beta-D-GlcNAc-(1-&gt;4)-Mur2Ac(oyl-L-Ala-gamma-D-Glu-L-Lys-D-Ala-D-Ala)-di-trans,octa-cis-undecaprenyl diphosphate = [GlcNAc-(1-&gt;4)-Mur2Ac(oyl-L-Ala-gamma-D-Glu-L-Lys-D-Ala-D-Ala)](n+1)-di-trans,octa-cis-undecaprenyl diphosphate + di-trans,octa-cis-undecaprenyl diphosphate + H(+)</text>
        <dbReference type="Rhea" id="RHEA:23708"/>
        <dbReference type="Rhea" id="RHEA-COMP:9602"/>
        <dbReference type="Rhea" id="RHEA-COMP:9603"/>
        <dbReference type="ChEBI" id="CHEBI:15378"/>
        <dbReference type="ChEBI" id="CHEBI:58405"/>
        <dbReference type="ChEBI" id="CHEBI:60033"/>
        <dbReference type="ChEBI" id="CHEBI:78435"/>
        <dbReference type="EC" id="2.4.99.28"/>
    </reaction>
</comment>
<sequence length="785" mass="86517">MKPTEPASTPPSPRPGEPKRYTPKRIVLTLLAALAGLGVVGALVIVFALAMAYPNLPALDTITDYRPKMPLRIFTADNVLIGEFGEERRTLVHFKDIPDVMKKAVLAIEDDRFYEHGGIDYWGILRAMLHNATGGARQGASTITQQVARNFFLSSEQTLKRKAYEALLAWKIEKNLSKDQILELYMNQIYLGQRAFGFQSAAQIYFGKDLKDISVAEAAMLAGLPKAPSAYNPVVNPTRAKTRQQYILQRMHSLGYITDAQYEQARNEKLHIKSDSTAFGVHAEYVAEMARQLVYEQFKEDTYTRGLNVFTTITKADQDAAYLALRRGVMDYERRHPYRGPEAYIDLPSSRAEADEAIEAELAEHPDSDDIIAAVVLEASPKQVRAVVASGEEITISGPGLAFAQGWLSDKAQPNRRIRRGAVIRVTQDGGSSWNITQMPEVESAFIAADPDDGAIRALVGGFDFNRNKFNHVTQAWRQPGSSFKPFIYSASLERGLSPATVINDAPISFDAGQTGGQAWEPKNYDNKYEGPMTMRRALTKSKNMVSIRILNKIGARYGQEYATRFGFEADKNPAYLTLALGAGATTPLQMAGAYSVFANGGYRVNPYLIAKVTDADGKVLSEARPEKAGVESNRVIDERNAFLMDSMLRDVVRYGTAAKAGQMLKRPDLAGKTGTTNDSIDAWFAGYQPHLVAIAWIGYDQPRNLGNKETGGGLALPIWIGYMQKALKTVPVEERAVPQGLVQVGDEYYYAENPPGSGVQSLDVGPQPTQAEQKAKDAVRNELF</sequence>
<feature type="domain" description="Penicillin-binding protein transpeptidase" evidence="28">
    <location>
        <begin position="445"/>
        <end position="690"/>
    </location>
</feature>
<dbReference type="Pfam" id="PF17092">
    <property type="entry name" value="PCB_OB"/>
    <property type="match status" value="1"/>
</dbReference>
<dbReference type="Pfam" id="PF00905">
    <property type="entry name" value="Transpeptidase"/>
    <property type="match status" value="1"/>
</dbReference>
<accession>A0ABT2BQ62</accession>
<evidence type="ECO:0000256" key="26">
    <source>
        <dbReference type="SAM" id="MobiDB-lite"/>
    </source>
</evidence>
<dbReference type="InterPro" id="IPR023346">
    <property type="entry name" value="Lysozyme-like_dom_sf"/>
</dbReference>
<keyword evidence="22" id="KW-0961">Cell wall biogenesis/degradation</keyword>
<gene>
    <name evidence="31" type="ORF">NX773_20990</name>
</gene>
<keyword evidence="8" id="KW-0997">Cell inner membrane</keyword>
<evidence type="ECO:0000259" key="28">
    <source>
        <dbReference type="Pfam" id="PF00905"/>
    </source>
</evidence>
<evidence type="ECO:0000256" key="1">
    <source>
        <dbReference type="ARBA" id="ARBA00004249"/>
    </source>
</evidence>
<feature type="domain" description="Penicillin-binding protein OB-like" evidence="30">
    <location>
        <begin position="338"/>
        <end position="442"/>
    </location>
</feature>
<keyword evidence="11" id="KW-0328">Glycosyltransferase</keyword>
<feature type="compositionally biased region" description="Basic and acidic residues" evidence="26">
    <location>
        <begin position="774"/>
        <end position="785"/>
    </location>
</feature>
<evidence type="ECO:0000256" key="3">
    <source>
        <dbReference type="ARBA" id="ARBA00007090"/>
    </source>
</evidence>
<keyword evidence="32" id="KW-1185">Reference proteome</keyword>
<evidence type="ECO:0000256" key="20">
    <source>
        <dbReference type="ARBA" id="ARBA00023251"/>
    </source>
</evidence>
<evidence type="ECO:0000256" key="25">
    <source>
        <dbReference type="ARBA" id="ARBA00049902"/>
    </source>
</evidence>
<evidence type="ECO:0000256" key="12">
    <source>
        <dbReference type="ARBA" id="ARBA00022679"/>
    </source>
</evidence>
<keyword evidence="18 27" id="KW-1133">Transmembrane helix</keyword>
<dbReference type="PANTHER" id="PTHR32282">
    <property type="entry name" value="BINDING PROTEIN TRANSPEPTIDASE, PUTATIVE-RELATED"/>
    <property type="match status" value="1"/>
</dbReference>
<proteinExistence type="inferred from homology"/>
<feature type="domain" description="Glycosyl transferase family 51" evidence="29">
    <location>
        <begin position="79"/>
        <end position="252"/>
    </location>
</feature>
<evidence type="ECO:0000313" key="32">
    <source>
        <dbReference type="Proteomes" id="UP001205861"/>
    </source>
</evidence>
<dbReference type="NCBIfam" id="TIGR02074">
    <property type="entry name" value="PBP_1a_fam"/>
    <property type="match status" value="1"/>
</dbReference>
<comment type="similarity">
    <text evidence="3">In the C-terminal section; belongs to the transpeptidase family.</text>
</comment>
<keyword evidence="16" id="KW-0735">Signal-anchor</keyword>
<evidence type="ECO:0000256" key="14">
    <source>
        <dbReference type="ARBA" id="ARBA00022801"/>
    </source>
</evidence>
<dbReference type="SUPFAM" id="SSF53955">
    <property type="entry name" value="Lysozyme-like"/>
    <property type="match status" value="1"/>
</dbReference>
<dbReference type="InterPro" id="IPR036950">
    <property type="entry name" value="PBP_transglycosylase"/>
</dbReference>
<dbReference type="Gene3D" id="3.40.710.10">
    <property type="entry name" value="DD-peptidase/beta-lactamase superfamily"/>
    <property type="match status" value="2"/>
</dbReference>
<evidence type="ECO:0000256" key="10">
    <source>
        <dbReference type="ARBA" id="ARBA00022670"/>
    </source>
</evidence>
<dbReference type="InterPro" id="IPR031376">
    <property type="entry name" value="PCB_OB"/>
</dbReference>
<keyword evidence="7" id="KW-1003">Cell membrane</keyword>
<feature type="region of interest" description="Disordered" evidence="26">
    <location>
        <begin position="1"/>
        <end position="20"/>
    </location>
</feature>
<evidence type="ECO:0000256" key="23">
    <source>
        <dbReference type="ARBA" id="ARBA00034000"/>
    </source>
</evidence>
<evidence type="ECO:0000256" key="11">
    <source>
        <dbReference type="ARBA" id="ARBA00022676"/>
    </source>
</evidence>
<dbReference type="InterPro" id="IPR001460">
    <property type="entry name" value="PCN-bd_Tpept"/>
</dbReference>
<dbReference type="InterPro" id="IPR012338">
    <property type="entry name" value="Beta-lactam/transpept-like"/>
</dbReference>
<evidence type="ECO:0000313" key="31">
    <source>
        <dbReference type="EMBL" id="MCS0610652.1"/>
    </source>
</evidence>
<dbReference type="EC" id="2.4.99.28" evidence="24"/>
<feature type="region of interest" description="Disordered" evidence="26">
    <location>
        <begin position="756"/>
        <end position="785"/>
    </location>
</feature>
<evidence type="ECO:0000256" key="21">
    <source>
        <dbReference type="ARBA" id="ARBA00023268"/>
    </source>
</evidence>
<evidence type="ECO:0000256" key="2">
    <source>
        <dbReference type="ARBA" id="ARBA00004752"/>
    </source>
</evidence>
<name>A0ABT2BQ62_9BURK</name>
<organism evidence="31 32">
    <name type="scientific">Massilia solisilvae</name>
    <dbReference type="NCBI Taxonomy" id="1811225"/>
    <lineage>
        <taxon>Bacteria</taxon>
        <taxon>Pseudomonadati</taxon>
        <taxon>Pseudomonadota</taxon>
        <taxon>Betaproteobacteria</taxon>
        <taxon>Burkholderiales</taxon>
        <taxon>Oxalobacteraceae</taxon>
        <taxon>Telluria group</taxon>
        <taxon>Massilia</taxon>
    </lineage>
</organism>
<keyword evidence="10" id="KW-0645">Protease</keyword>
<evidence type="ECO:0000256" key="22">
    <source>
        <dbReference type="ARBA" id="ARBA00023316"/>
    </source>
</evidence>
<comment type="caution">
    <text evidence="31">The sequence shown here is derived from an EMBL/GenBank/DDBJ whole genome shotgun (WGS) entry which is preliminary data.</text>
</comment>
<feature type="transmembrane region" description="Helical" evidence="27">
    <location>
        <begin position="26"/>
        <end position="53"/>
    </location>
</feature>
<reference evidence="31 32" key="1">
    <citation type="submission" date="2022-08" db="EMBL/GenBank/DDBJ databases">
        <title>Reclassification of Massilia species as members of the genera Telluria, Duganella, Pseudoduganella, Mokoshia gen. nov. and Zemynaea gen. nov. using orthogonal and non-orthogonal genome-based approaches.</title>
        <authorList>
            <person name="Bowman J.P."/>
        </authorList>
    </citation>
    <scope>NUCLEOTIDE SEQUENCE [LARGE SCALE GENOMIC DNA]</scope>
    <source>
        <strain evidence="31 32">JCM 31607</strain>
    </source>
</reference>
<keyword evidence="20" id="KW-0046">Antibiotic resistance</keyword>
<keyword evidence="12" id="KW-0808">Transferase</keyword>
<evidence type="ECO:0000256" key="18">
    <source>
        <dbReference type="ARBA" id="ARBA00022989"/>
    </source>
</evidence>
<dbReference type="Proteomes" id="UP001205861">
    <property type="component" value="Unassembled WGS sequence"/>
</dbReference>
<evidence type="ECO:0000256" key="24">
    <source>
        <dbReference type="ARBA" id="ARBA00044770"/>
    </source>
</evidence>
<comment type="pathway">
    <text evidence="2">Cell wall biogenesis; peptidoglycan biosynthesis.</text>
</comment>
<evidence type="ECO:0000256" key="13">
    <source>
        <dbReference type="ARBA" id="ARBA00022692"/>
    </source>
</evidence>
<keyword evidence="17" id="KW-0573">Peptidoglycan synthesis</keyword>
<evidence type="ECO:0000256" key="5">
    <source>
        <dbReference type="ARBA" id="ARBA00012448"/>
    </source>
</evidence>
<evidence type="ECO:0000256" key="27">
    <source>
        <dbReference type="SAM" id="Phobius"/>
    </source>
</evidence>
<keyword evidence="13 27" id="KW-0812">Transmembrane</keyword>
<dbReference type="InterPro" id="IPR050396">
    <property type="entry name" value="Glycosyltr_51/Transpeptidase"/>
</dbReference>
<dbReference type="Pfam" id="PF00912">
    <property type="entry name" value="Transgly"/>
    <property type="match status" value="1"/>
</dbReference>
<keyword evidence="9" id="KW-0121">Carboxypeptidase</keyword>
<evidence type="ECO:0000256" key="7">
    <source>
        <dbReference type="ARBA" id="ARBA00022475"/>
    </source>
</evidence>
<dbReference type="EC" id="3.4.16.4" evidence="5"/>
<dbReference type="RefSeq" id="WP_258858221.1">
    <property type="nucleotide sequence ID" value="NZ_JANUGV010000008.1"/>
</dbReference>
<evidence type="ECO:0000256" key="19">
    <source>
        <dbReference type="ARBA" id="ARBA00023136"/>
    </source>
</evidence>
<evidence type="ECO:0000256" key="9">
    <source>
        <dbReference type="ARBA" id="ARBA00022645"/>
    </source>
</evidence>
<dbReference type="PANTHER" id="PTHR32282:SF27">
    <property type="entry name" value="PENICILLIN-BINDING PROTEIN 1A"/>
    <property type="match status" value="1"/>
</dbReference>
<dbReference type="EMBL" id="JANUGV010000008">
    <property type="protein sequence ID" value="MCS0610652.1"/>
    <property type="molecule type" value="Genomic_DNA"/>
</dbReference>
<comment type="catalytic activity">
    <reaction evidence="23">
        <text>Preferential cleavage: (Ac)2-L-Lys-D-Ala-|-D-Ala. Also transpeptidation of peptidyl-alanyl moieties that are N-acyl substituents of D-alanine.</text>
        <dbReference type="EC" id="3.4.16.4"/>
    </reaction>
</comment>
<dbReference type="SUPFAM" id="SSF56601">
    <property type="entry name" value="beta-lactamase/transpeptidase-like"/>
    <property type="match status" value="1"/>
</dbReference>
<evidence type="ECO:0000256" key="4">
    <source>
        <dbReference type="ARBA" id="ARBA00007739"/>
    </source>
</evidence>
<evidence type="ECO:0000256" key="16">
    <source>
        <dbReference type="ARBA" id="ARBA00022968"/>
    </source>
</evidence>
<evidence type="ECO:0000256" key="17">
    <source>
        <dbReference type="ARBA" id="ARBA00022984"/>
    </source>
</evidence>
<dbReference type="InterPro" id="IPR001264">
    <property type="entry name" value="Glyco_trans_51"/>
</dbReference>
<evidence type="ECO:0000256" key="8">
    <source>
        <dbReference type="ARBA" id="ARBA00022519"/>
    </source>
</evidence>
<keyword evidence="15" id="KW-0133">Cell shape</keyword>
<evidence type="ECO:0000256" key="15">
    <source>
        <dbReference type="ARBA" id="ARBA00022960"/>
    </source>
</evidence>
<dbReference type="Gene3D" id="1.10.3810.10">
    <property type="entry name" value="Biosynthetic peptidoglycan transglycosylase-like"/>
    <property type="match status" value="1"/>
</dbReference>
<evidence type="ECO:0000259" key="30">
    <source>
        <dbReference type="Pfam" id="PF17092"/>
    </source>
</evidence>
<comment type="subcellular location">
    <subcellularLocation>
        <location evidence="1">Cell inner membrane</location>
        <topology evidence="1">Single-pass type II membrane protein</topology>
    </subcellularLocation>
</comment>
<evidence type="ECO:0000259" key="29">
    <source>
        <dbReference type="Pfam" id="PF00912"/>
    </source>
</evidence>
<keyword evidence="19 27" id="KW-0472">Membrane</keyword>
<keyword evidence="14" id="KW-0378">Hydrolase</keyword>
<evidence type="ECO:0000256" key="6">
    <source>
        <dbReference type="ARBA" id="ARBA00018638"/>
    </source>
</evidence>
<keyword evidence="21" id="KW-0511">Multifunctional enzyme</keyword>
<comment type="similarity">
    <text evidence="4">In the N-terminal section; belongs to the glycosyltransferase 51 family.</text>
</comment>